<keyword evidence="1" id="KW-0732">Signal</keyword>
<reference evidence="2" key="1">
    <citation type="submission" date="2022-10" db="EMBL/GenBank/DDBJ databases">
        <title>The complete genomes of actinobacterial strains from the NBC collection.</title>
        <authorList>
            <person name="Joergensen T.S."/>
            <person name="Alvarez Arevalo M."/>
            <person name="Sterndorff E.B."/>
            <person name="Faurdal D."/>
            <person name="Vuksanovic O."/>
            <person name="Mourched A.-S."/>
            <person name="Charusanti P."/>
            <person name="Shaw S."/>
            <person name="Blin K."/>
            <person name="Weber T."/>
        </authorList>
    </citation>
    <scope>NUCLEOTIDE SEQUENCE</scope>
    <source>
        <strain evidence="2">NBC_00302</strain>
    </source>
</reference>
<dbReference type="RefSeq" id="WP_328733936.1">
    <property type="nucleotide sequence ID" value="NZ_CP108038.1"/>
</dbReference>
<accession>A0ABZ1QQP6</accession>
<name>A0ABZ1QQP6_9ACTN</name>
<dbReference type="Proteomes" id="UP001432071">
    <property type="component" value="Chromosome"/>
</dbReference>
<gene>
    <name evidence="2" type="ORF">OHT53_02660</name>
</gene>
<keyword evidence="3" id="KW-1185">Reference proteome</keyword>
<evidence type="ECO:0000256" key="1">
    <source>
        <dbReference type="SAM" id="SignalP"/>
    </source>
</evidence>
<feature type="chain" id="PRO_5045191504" evidence="1">
    <location>
        <begin position="44"/>
        <end position="301"/>
    </location>
</feature>
<evidence type="ECO:0000313" key="3">
    <source>
        <dbReference type="Proteomes" id="UP001432071"/>
    </source>
</evidence>
<proteinExistence type="predicted"/>
<feature type="signal peptide" evidence="1">
    <location>
        <begin position="1"/>
        <end position="43"/>
    </location>
</feature>
<dbReference type="GeneID" id="93759829"/>
<organism evidence="2 3">
    <name type="scientific">Streptomyces bobili</name>
    <dbReference type="NCBI Taxonomy" id="67280"/>
    <lineage>
        <taxon>Bacteria</taxon>
        <taxon>Bacillati</taxon>
        <taxon>Actinomycetota</taxon>
        <taxon>Actinomycetes</taxon>
        <taxon>Kitasatosporales</taxon>
        <taxon>Streptomycetaceae</taxon>
        <taxon>Streptomyces</taxon>
    </lineage>
</organism>
<protein>
    <submittedName>
        <fullName evidence="2">C40 family peptidase</fullName>
    </submittedName>
</protein>
<dbReference type="InterPro" id="IPR038765">
    <property type="entry name" value="Papain-like_cys_pep_sf"/>
</dbReference>
<dbReference type="Gene3D" id="3.90.1720.10">
    <property type="entry name" value="endopeptidase domain like (from Nostoc punctiforme)"/>
    <property type="match status" value="1"/>
</dbReference>
<dbReference type="EMBL" id="CP108038">
    <property type="protein sequence ID" value="WUN85033.1"/>
    <property type="molecule type" value="Genomic_DNA"/>
</dbReference>
<evidence type="ECO:0000313" key="2">
    <source>
        <dbReference type="EMBL" id="WUN85033.1"/>
    </source>
</evidence>
<sequence>MSNDPHRTSLSSAPRPALSRRFLPALALACLAAGGGMAVPAHATTTGAALAQPVTTRVQPVPAQAAASFPTWGTRWVVHATSDINSPAVGMINQTSPGQDRITADYQVDTGRRVCEGSACSTFMAHITQPFTGFLTVVAVDIPEDRLPGVPVQDGSPDPQPGARQQTLHRAATWLTAHNGRPVPYSQGSYWRDGYRQDCSGYASMALGLPTPGTTTVGLAHHTRTRPIPMSELQPGDLVIDAIGNSNTRHVVIFEKWNDDAHRSYTAYEQRGVYGTTHRSLTYGLAAGSEYKAHRPLQYGN</sequence>
<dbReference type="SUPFAM" id="SSF54001">
    <property type="entry name" value="Cysteine proteinases"/>
    <property type="match status" value="1"/>
</dbReference>